<accession>A0ABR0C4A2</accession>
<sequence>MCPPTPSPDRPPYQHVVTSGLPYERGFSHGQQAKRKVQANVEYYRIPGKLSHSMELMNTIIHQVYIPALKSYYPSGYDEMRGIADGADVSLEDIVLLNSRYDLARLGDDGATRPVNGHHQHDPEGAEETANECTSAFFPQESTANNDVLVAQNWDMSSRLWENDCVIYLEVHPDPSENKPSLFMVTEAGQLGRSGMSSAGIGVAANSLMSSEDYVPVPYVDARGQLHDRQVQKILPISMLRRMILESNHLAEALTAAYNFPRHVSNNLTIGTAEGFGLCLEVTPQTIFKVYKSNRDNYLVHGNHFVHPGFLSRSGLSCKYPGGSSWFRQRRLEALVQTSAQEGTITQDSIIEALSDHLSFPESLCVHPDRNPIDAVIRHLPGYPFRGISATIACVMYNLTKREVTRRVKCDDGAAAPCANCRRLSIKCIPSFSSNFRTWATSSHDAPSSPTLQPPEAPIPHSLCAPDAPFEICAGTEKDPVGGGTVDGHPSAILSGEEWSMTTDGLEGPLCSTPSPCCASSVRVDGDELDMLCGIGLTTKNIQPLHNTIEEYDAILQMRNGLIEFPFVGCSGPDSAAGQHTTPPSSLSISDFRDRDRLAEHYNGHLIGFLSVKTTTWNFYSYILQKVQKGPDSTLKHGVLAWAESHRSWSRRPAAACPGPHYLKADACLRQLQEELTGLPTDMMSGYNVLDKLNSLLATSLFLSHCDVMYGDHESLISRLDSLKRYLTPRWHSLMEIATGVQLRVLIWLAYLDLRATLWTVPSASSQPTDYAPRDRVGDLFDLLRGSRTDDSVRQLKDSKYYLVECFGSIYPEQELRNDLSEEPWKLLSDDAMILFCDIKAFYGWCHQLTLARKPHGLYDELREAKIRALRSDIARIRAECNQIHSEELQAGHGFDYAARVQSHFLRCTCLHLSATILLNRINNPDVRTDSESQEAAREIIQITQQLKKAGDLRFPRSIAWPLPLFLAGIEVEDEVYQDWVLAFMEGLSEWGGSVMKATALLRQIMDKQAVEGVRISPWHAMMELGETIIV</sequence>
<reference evidence="3 4" key="1">
    <citation type="journal article" date="2024" name="Microbiol. Resour. Announc.">
        <title>Genome annotations for the ascomycete fungi Trichoderma harzianum, Trichoderma aggressivum, and Purpureocillium lilacinum.</title>
        <authorList>
            <person name="Beijen E.P.W."/>
            <person name="Ohm R.A."/>
        </authorList>
    </citation>
    <scope>NUCLEOTIDE SEQUENCE [LARGE SCALE GENOMIC DNA]</scope>
    <source>
        <strain evidence="3 4">CBS 150709</strain>
    </source>
</reference>
<dbReference type="Gene3D" id="1.10.10.2120">
    <property type="match status" value="1"/>
</dbReference>
<dbReference type="InterPro" id="IPR047801">
    <property type="entry name" value="Peptidase_C45"/>
</dbReference>
<evidence type="ECO:0000259" key="2">
    <source>
        <dbReference type="Pfam" id="PF03417"/>
    </source>
</evidence>
<organism evidence="3 4">
    <name type="scientific">Purpureocillium lilacinum</name>
    <name type="common">Paecilomyces lilacinus</name>
    <dbReference type="NCBI Taxonomy" id="33203"/>
    <lineage>
        <taxon>Eukaryota</taxon>
        <taxon>Fungi</taxon>
        <taxon>Dikarya</taxon>
        <taxon>Ascomycota</taxon>
        <taxon>Pezizomycotina</taxon>
        <taxon>Sordariomycetes</taxon>
        <taxon>Hypocreomycetidae</taxon>
        <taxon>Hypocreales</taxon>
        <taxon>Ophiocordycipitaceae</taxon>
        <taxon>Purpureocillium</taxon>
    </lineage>
</organism>
<dbReference type="PANTHER" id="PTHR34180">
    <property type="entry name" value="PEPTIDASE C45"/>
    <property type="match status" value="1"/>
</dbReference>
<keyword evidence="1" id="KW-0539">Nucleus</keyword>
<dbReference type="Gene3D" id="3.60.60.10">
    <property type="entry name" value="Penicillin V Acylase, Chain A"/>
    <property type="match status" value="1"/>
</dbReference>
<name>A0ABR0C4A2_PURLI</name>
<evidence type="ECO:0000313" key="4">
    <source>
        <dbReference type="Proteomes" id="UP001287286"/>
    </source>
</evidence>
<evidence type="ECO:0000313" key="3">
    <source>
        <dbReference type="EMBL" id="KAK4090528.1"/>
    </source>
</evidence>
<dbReference type="InterPro" id="IPR001138">
    <property type="entry name" value="Zn2Cys6_DnaBD"/>
</dbReference>
<dbReference type="EMBL" id="JAWRVI010000015">
    <property type="protein sequence ID" value="KAK4090528.1"/>
    <property type="molecule type" value="Genomic_DNA"/>
</dbReference>
<dbReference type="InterPro" id="IPR021858">
    <property type="entry name" value="Fun_TF"/>
</dbReference>
<dbReference type="CDD" id="cd00067">
    <property type="entry name" value="GAL4"/>
    <property type="match status" value="1"/>
</dbReference>
<dbReference type="InterPro" id="IPR005079">
    <property type="entry name" value="Peptidase_C45_hydrolase"/>
</dbReference>
<gene>
    <name evidence="3" type="ORF">Purlil1_5200</name>
</gene>
<dbReference type="InterPro" id="IPR047794">
    <property type="entry name" value="C45_proenzyme-like"/>
</dbReference>
<dbReference type="Pfam" id="PF03417">
    <property type="entry name" value="AAT"/>
    <property type="match status" value="1"/>
</dbReference>
<keyword evidence="4" id="KW-1185">Reference proteome</keyword>
<comment type="caution">
    <text evidence="3">The sequence shown here is derived from an EMBL/GenBank/DDBJ whole genome shotgun (WGS) entry which is preliminary data.</text>
</comment>
<dbReference type="Proteomes" id="UP001287286">
    <property type="component" value="Unassembled WGS sequence"/>
</dbReference>
<dbReference type="Pfam" id="PF11951">
    <property type="entry name" value="Fungal_trans_2"/>
    <property type="match status" value="1"/>
</dbReference>
<evidence type="ECO:0000256" key="1">
    <source>
        <dbReference type="ARBA" id="ARBA00023242"/>
    </source>
</evidence>
<protein>
    <submittedName>
        <fullName evidence="3">Transcriptional regulator family: Fungal Specific TF</fullName>
    </submittedName>
</protein>
<proteinExistence type="predicted"/>
<dbReference type="NCBIfam" id="NF040521">
    <property type="entry name" value="C45_proenzyme"/>
    <property type="match status" value="1"/>
</dbReference>
<dbReference type="PANTHER" id="PTHR34180:SF1">
    <property type="entry name" value="BETA-ALANYL-DOPAMINE_CARCININE HYDROLASE"/>
    <property type="match status" value="1"/>
</dbReference>
<feature type="domain" description="Peptidase C45 hydrolase" evidence="2">
    <location>
        <begin position="145"/>
        <end position="365"/>
    </location>
</feature>